<dbReference type="Proteomes" id="UP000659630">
    <property type="component" value="Unassembled WGS sequence"/>
</dbReference>
<proteinExistence type="inferred from homology"/>
<dbReference type="EMBL" id="JACONZ010000004">
    <property type="protein sequence ID" value="MBC5582117.1"/>
    <property type="molecule type" value="Genomic_DNA"/>
</dbReference>
<dbReference type="Gene3D" id="3.10.129.10">
    <property type="entry name" value="Hotdog Thioesterase"/>
    <property type="match status" value="1"/>
</dbReference>
<dbReference type="PANTHER" id="PTHR21660:SF1">
    <property type="entry name" value="ACYL-COENZYME A THIOESTERASE 13"/>
    <property type="match status" value="1"/>
</dbReference>
<evidence type="ECO:0000259" key="3">
    <source>
        <dbReference type="Pfam" id="PF03061"/>
    </source>
</evidence>
<dbReference type="InterPro" id="IPR039298">
    <property type="entry name" value="ACOT13"/>
</dbReference>
<organism evidence="4 5">
    <name type="scientific">Anaerofilum hominis</name>
    <dbReference type="NCBI Taxonomy" id="2763016"/>
    <lineage>
        <taxon>Bacteria</taxon>
        <taxon>Bacillati</taxon>
        <taxon>Bacillota</taxon>
        <taxon>Clostridia</taxon>
        <taxon>Eubacteriales</taxon>
        <taxon>Oscillospiraceae</taxon>
        <taxon>Anaerofilum</taxon>
    </lineage>
</organism>
<dbReference type="CDD" id="cd03443">
    <property type="entry name" value="PaaI_thioesterase"/>
    <property type="match status" value="1"/>
</dbReference>
<dbReference type="SUPFAM" id="SSF54637">
    <property type="entry name" value="Thioesterase/thiol ester dehydrase-isomerase"/>
    <property type="match status" value="1"/>
</dbReference>
<evidence type="ECO:0000313" key="5">
    <source>
        <dbReference type="Proteomes" id="UP000659630"/>
    </source>
</evidence>
<keyword evidence="5" id="KW-1185">Reference proteome</keyword>
<dbReference type="PANTHER" id="PTHR21660">
    <property type="entry name" value="THIOESTERASE SUPERFAMILY MEMBER-RELATED"/>
    <property type="match status" value="1"/>
</dbReference>
<accession>A0A923IAX4</accession>
<name>A0A923IAX4_9FIRM</name>
<evidence type="ECO:0000256" key="1">
    <source>
        <dbReference type="ARBA" id="ARBA00008324"/>
    </source>
</evidence>
<evidence type="ECO:0000313" key="4">
    <source>
        <dbReference type="EMBL" id="MBC5582117.1"/>
    </source>
</evidence>
<evidence type="ECO:0000256" key="2">
    <source>
        <dbReference type="ARBA" id="ARBA00022801"/>
    </source>
</evidence>
<feature type="domain" description="Thioesterase" evidence="3">
    <location>
        <begin position="71"/>
        <end position="145"/>
    </location>
</feature>
<reference evidence="4" key="1">
    <citation type="submission" date="2020-08" db="EMBL/GenBank/DDBJ databases">
        <title>Genome public.</title>
        <authorList>
            <person name="Liu C."/>
            <person name="Sun Q."/>
        </authorList>
    </citation>
    <scope>NUCLEOTIDE SEQUENCE</scope>
    <source>
        <strain evidence="4">BX8</strain>
    </source>
</reference>
<protein>
    <submittedName>
        <fullName evidence="4">PaaI family thioesterase</fullName>
    </submittedName>
</protein>
<keyword evidence="2" id="KW-0378">Hydrolase</keyword>
<gene>
    <name evidence="4" type="ORF">H8S23_11425</name>
</gene>
<dbReference type="RefSeq" id="WP_186888465.1">
    <property type="nucleotide sequence ID" value="NZ_JACONZ010000004.1"/>
</dbReference>
<dbReference type="InterPro" id="IPR029069">
    <property type="entry name" value="HotDog_dom_sf"/>
</dbReference>
<sequence>MKGWYLMAAVDWSCNSQQDMERFLCWYLKGFNRESGDIYSLLHPHFLRCDYAQKSLTVFFNVKDWALNPEGTMHGGLISTVFDGTFGALCHYWGKQRFITTVSLSTTFLKPVLPGDTLVVTAKATSIGRTLMSMTAEGTTRGGERLAATSFTTFMFLDKEFPQNAWATIPDENRDDLLQPRG</sequence>
<comment type="caution">
    <text evidence="4">The sequence shown here is derived from an EMBL/GenBank/DDBJ whole genome shotgun (WGS) entry which is preliminary data.</text>
</comment>
<dbReference type="Pfam" id="PF03061">
    <property type="entry name" value="4HBT"/>
    <property type="match status" value="1"/>
</dbReference>
<dbReference type="AlphaFoldDB" id="A0A923IAX4"/>
<dbReference type="GO" id="GO:0047617">
    <property type="term" value="F:fatty acyl-CoA hydrolase activity"/>
    <property type="evidence" value="ECO:0007669"/>
    <property type="project" value="InterPro"/>
</dbReference>
<comment type="similarity">
    <text evidence="1">Belongs to the thioesterase PaaI family.</text>
</comment>
<dbReference type="InterPro" id="IPR006683">
    <property type="entry name" value="Thioestr_dom"/>
</dbReference>